<dbReference type="SUPFAM" id="SSF46785">
    <property type="entry name" value="Winged helix' DNA-binding domain"/>
    <property type="match status" value="1"/>
</dbReference>
<organism evidence="5 6">
    <name type="scientific">Paraburkholderia phytofirmans OLGA172</name>
    <dbReference type="NCBI Taxonomy" id="1417228"/>
    <lineage>
        <taxon>Bacteria</taxon>
        <taxon>Pseudomonadati</taxon>
        <taxon>Pseudomonadota</taxon>
        <taxon>Betaproteobacteria</taxon>
        <taxon>Burkholderiales</taxon>
        <taxon>Burkholderiaceae</taxon>
        <taxon>Paraburkholderia</taxon>
    </lineage>
</organism>
<dbReference type="GO" id="GO:0003677">
    <property type="term" value="F:DNA binding"/>
    <property type="evidence" value="ECO:0007669"/>
    <property type="project" value="UniProtKB-KW"/>
</dbReference>
<gene>
    <name evidence="5" type="ORF">AYM40_28290</name>
</gene>
<dbReference type="PANTHER" id="PTHR33164:SF64">
    <property type="entry name" value="TRANSCRIPTIONAL REGULATOR SLYA"/>
    <property type="match status" value="1"/>
</dbReference>
<sequence>MRMTASDQVSEMTSLCTIPLTCSEKTWLDDDFGHLVFRVHSAVTHSISHRLLPELNVTAAQGRLLYLVSRRGLWHATQISRECGVDLTAVTRLIDRLVRGGLLVRAQSPVDRRVNCLVLTERGQSVADRIPAILADVHRTLLAGFSADEVTSFKQMLLRMQ</sequence>
<name>A0A160FTL3_9BURK</name>
<dbReference type="SMART" id="SM00347">
    <property type="entry name" value="HTH_MARR"/>
    <property type="match status" value="1"/>
</dbReference>
<dbReference type="InterPro" id="IPR000835">
    <property type="entry name" value="HTH_MarR-typ"/>
</dbReference>
<dbReference type="STRING" id="1804984.AYM40_28290"/>
<evidence type="ECO:0000256" key="3">
    <source>
        <dbReference type="ARBA" id="ARBA00023163"/>
    </source>
</evidence>
<evidence type="ECO:0000259" key="4">
    <source>
        <dbReference type="PROSITE" id="PS50995"/>
    </source>
</evidence>
<evidence type="ECO:0000313" key="5">
    <source>
        <dbReference type="EMBL" id="ANB76166.1"/>
    </source>
</evidence>
<evidence type="ECO:0000256" key="2">
    <source>
        <dbReference type="ARBA" id="ARBA00023125"/>
    </source>
</evidence>
<accession>A0A160FTL3</accession>
<keyword evidence="2" id="KW-0238">DNA-binding</keyword>
<dbReference type="PANTHER" id="PTHR33164">
    <property type="entry name" value="TRANSCRIPTIONAL REGULATOR, MARR FAMILY"/>
    <property type="match status" value="1"/>
</dbReference>
<proteinExistence type="predicted"/>
<protein>
    <recommendedName>
        <fullName evidence="4">HTH marR-type domain-containing protein</fullName>
    </recommendedName>
</protein>
<dbReference type="GO" id="GO:0003700">
    <property type="term" value="F:DNA-binding transcription factor activity"/>
    <property type="evidence" value="ECO:0007669"/>
    <property type="project" value="InterPro"/>
</dbReference>
<dbReference type="PROSITE" id="PS50995">
    <property type="entry name" value="HTH_MARR_2"/>
    <property type="match status" value="1"/>
</dbReference>
<dbReference type="InterPro" id="IPR039422">
    <property type="entry name" value="MarR/SlyA-like"/>
</dbReference>
<feature type="domain" description="HTH marR-type" evidence="4">
    <location>
        <begin position="29"/>
        <end position="161"/>
    </location>
</feature>
<dbReference type="InterPro" id="IPR036388">
    <property type="entry name" value="WH-like_DNA-bd_sf"/>
</dbReference>
<reference evidence="5 6" key="1">
    <citation type="journal article" date="2016" name="Gene">
        <title>PacBio SMRT assembly of a complex multi-replicon genome reveals chlorocatechol degradative operon in a region of genome plasticity.</title>
        <authorList>
            <person name="Ricker N."/>
            <person name="Shen S.Y."/>
            <person name="Goordial J."/>
            <person name="Jin S."/>
            <person name="Fulthorpe R.R."/>
        </authorList>
    </citation>
    <scope>NUCLEOTIDE SEQUENCE [LARGE SCALE GENOMIC DNA]</scope>
    <source>
        <strain evidence="5 6">OLGA172</strain>
    </source>
</reference>
<dbReference type="Gene3D" id="1.10.10.10">
    <property type="entry name" value="Winged helix-like DNA-binding domain superfamily/Winged helix DNA-binding domain"/>
    <property type="match status" value="1"/>
</dbReference>
<dbReference type="PRINTS" id="PR00598">
    <property type="entry name" value="HTHMARR"/>
</dbReference>
<dbReference type="InterPro" id="IPR036390">
    <property type="entry name" value="WH_DNA-bd_sf"/>
</dbReference>
<keyword evidence="1" id="KW-0805">Transcription regulation</keyword>
<keyword evidence="3" id="KW-0804">Transcription</keyword>
<dbReference type="InterPro" id="IPR023187">
    <property type="entry name" value="Tscrpt_reg_MarR-type_CS"/>
</dbReference>
<dbReference type="KEGG" id="buz:AYM40_28290"/>
<dbReference type="EMBL" id="CP014579">
    <property type="protein sequence ID" value="ANB76166.1"/>
    <property type="molecule type" value="Genomic_DNA"/>
</dbReference>
<dbReference type="AlphaFoldDB" id="A0A160FTL3"/>
<evidence type="ECO:0000313" key="6">
    <source>
        <dbReference type="Proteomes" id="UP000076852"/>
    </source>
</evidence>
<evidence type="ECO:0000256" key="1">
    <source>
        <dbReference type="ARBA" id="ARBA00023015"/>
    </source>
</evidence>
<dbReference type="GO" id="GO:0006950">
    <property type="term" value="P:response to stress"/>
    <property type="evidence" value="ECO:0007669"/>
    <property type="project" value="TreeGrafter"/>
</dbReference>
<keyword evidence="6" id="KW-1185">Reference proteome</keyword>
<dbReference type="PROSITE" id="PS01117">
    <property type="entry name" value="HTH_MARR_1"/>
    <property type="match status" value="1"/>
</dbReference>
<dbReference type="Proteomes" id="UP000076852">
    <property type="component" value="Chromosome 2"/>
</dbReference>
<dbReference type="Pfam" id="PF12802">
    <property type="entry name" value="MarR_2"/>
    <property type="match status" value="1"/>
</dbReference>